<comment type="caution">
    <text evidence="2">The sequence shown here is derived from an EMBL/GenBank/DDBJ whole genome shotgun (WGS) entry which is preliminary data.</text>
</comment>
<keyword evidence="1" id="KW-1133">Transmembrane helix</keyword>
<keyword evidence="1" id="KW-0472">Membrane</keyword>
<keyword evidence="3" id="KW-1185">Reference proteome</keyword>
<dbReference type="EMBL" id="JAESND010000002">
    <property type="protein sequence ID" value="MBM3115277.1"/>
    <property type="molecule type" value="Genomic_DNA"/>
</dbReference>
<protein>
    <submittedName>
        <fullName evidence="2">DUF3149 domain-containing protein</fullName>
    </submittedName>
</protein>
<accession>A0ABS2BI58</accession>
<evidence type="ECO:0000313" key="2">
    <source>
        <dbReference type="EMBL" id="MBM3115277.1"/>
    </source>
</evidence>
<feature type="transmembrane region" description="Helical" evidence="1">
    <location>
        <begin position="12"/>
        <end position="31"/>
    </location>
</feature>
<reference evidence="2 3" key="1">
    <citation type="submission" date="2021-01" db="EMBL/GenBank/DDBJ databases">
        <title>Draft Genome Sequence and Polyhydroxyalkanoate Biosynthetic Potential of Jeongeupia naejangsanensis Type Strain DSM 24253.</title>
        <authorList>
            <person name="Turrini P."/>
            <person name="Artuso I."/>
            <person name="Lugli G.A."/>
            <person name="Frangipani E."/>
            <person name="Ventura M."/>
            <person name="Visca P."/>
        </authorList>
    </citation>
    <scope>NUCLEOTIDE SEQUENCE [LARGE SCALE GENOMIC DNA]</scope>
    <source>
        <strain evidence="2 3">DSM 24253</strain>
    </source>
</reference>
<evidence type="ECO:0000313" key="3">
    <source>
        <dbReference type="Proteomes" id="UP000809431"/>
    </source>
</evidence>
<organism evidence="2 3">
    <name type="scientific">Jeongeupia naejangsanensis</name>
    <dbReference type="NCBI Taxonomy" id="613195"/>
    <lineage>
        <taxon>Bacteria</taxon>
        <taxon>Pseudomonadati</taxon>
        <taxon>Pseudomonadota</taxon>
        <taxon>Betaproteobacteria</taxon>
        <taxon>Neisseriales</taxon>
        <taxon>Chitinibacteraceae</taxon>
        <taxon>Jeongeupia</taxon>
    </lineage>
</organism>
<dbReference type="Pfam" id="PF11346">
    <property type="entry name" value="DUF3149"/>
    <property type="match status" value="1"/>
</dbReference>
<dbReference type="Proteomes" id="UP000809431">
    <property type="component" value="Unassembled WGS sequence"/>
</dbReference>
<keyword evidence="1" id="KW-0812">Transmembrane</keyword>
<dbReference type="InterPro" id="IPR021494">
    <property type="entry name" value="DUF3149"/>
</dbReference>
<name>A0ABS2BI58_9NEIS</name>
<proteinExistence type="predicted"/>
<sequence length="52" mass="5895">METLFTSDIGLLSLFTIVFVCGMAGYLGWFIRRNVLNAVEPEEQEKPVSSRE</sequence>
<evidence type="ECO:0000256" key="1">
    <source>
        <dbReference type="SAM" id="Phobius"/>
    </source>
</evidence>
<gene>
    <name evidence="2" type="ORF">JMJ54_05495</name>
</gene>